<gene>
    <name evidence="1" type="ORF">SAMN05216218_1474</name>
</gene>
<accession>A0A1G7UB65</accession>
<dbReference type="Gene3D" id="2.10.260.10">
    <property type="match status" value="1"/>
</dbReference>
<evidence type="ECO:0000313" key="1">
    <source>
        <dbReference type="EMBL" id="SDG44825.1"/>
    </source>
</evidence>
<dbReference type="OrthoDB" id="338484at2157"/>
<reference evidence="2" key="1">
    <citation type="submission" date="2016-10" db="EMBL/GenBank/DDBJ databases">
        <authorList>
            <person name="Varghese N."/>
            <person name="Submissions S."/>
        </authorList>
    </citation>
    <scope>NUCLEOTIDE SEQUENCE [LARGE SCALE GENOMIC DNA]</scope>
    <source>
        <strain evidence="2">IBRC-M 10760</strain>
    </source>
</reference>
<proteinExistence type="predicted"/>
<dbReference type="Proteomes" id="UP000199076">
    <property type="component" value="Unassembled WGS sequence"/>
</dbReference>
<dbReference type="AlphaFoldDB" id="A0A1G7UB65"/>
<dbReference type="SUPFAM" id="SSF89447">
    <property type="entry name" value="AbrB/MazE/MraZ-like"/>
    <property type="match status" value="1"/>
</dbReference>
<keyword evidence="2" id="KW-1185">Reference proteome</keyword>
<name>A0A1G7UB65_9EURY</name>
<organism evidence="1 2">
    <name type="scientific">Halorientalis regularis</name>
    <dbReference type="NCBI Taxonomy" id="660518"/>
    <lineage>
        <taxon>Archaea</taxon>
        <taxon>Methanobacteriati</taxon>
        <taxon>Methanobacteriota</taxon>
        <taxon>Stenosarchaea group</taxon>
        <taxon>Halobacteria</taxon>
        <taxon>Halobacteriales</taxon>
        <taxon>Haloarculaceae</taxon>
        <taxon>Halorientalis</taxon>
    </lineage>
</organism>
<dbReference type="InterPro" id="IPR037914">
    <property type="entry name" value="SpoVT-AbrB_sf"/>
</dbReference>
<protein>
    <submittedName>
        <fullName evidence="1">Uncharacterized protein</fullName>
    </submittedName>
</protein>
<dbReference type="RefSeq" id="WP_092695826.1">
    <property type="nucleotide sequence ID" value="NZ_FNBK01000047.1"/>
</dbReference>
<dbReference type="STRING" id="660518.SAMN05216218_1474"/>
<dbReference type="EMBL" id="FNBK01000047">
    <property type="protein sequence ID" value="SDG44825.1"/>
    <property type="molecule type" value="Genomic_DNA"/>
</dbReference>
<sequence>MTGDDSEHVEIGRKEPLELDKRGRVTIPSNIRERHGIQPEDGKEIWVEITIEEAEIKYHQDDEDGGDA</sequence>
<evidence type="ECO:0000313" key="2">
    <source>
        <dbReference type="Proteomes" id="UP000199076"/>
    </source>
</evidence>